<dbReference type="Gene3D" id="1.25.40.10">
    <property type="entry name" value="Tetratricopeptide repeat domain"/>
    <property type="match status" value="1"/>
</dbReference>
<dbReference type="InterPro" id="IPR011990">
    <property type="entry name" value="TPR-like_helical_dom_sf"/>
</dbReference>
<reference evidence="2 3" key="1">
    <citation type="submission" date="2016-11" db="EMBL/GenBank/DDBJ databases">
        <authorList>
            <person name="Jaros S."/>
            <person name="Januszkiewicz K."/>
            <person name="Wedrychowicz H."/>
        </authorList>
    </citation>
    <scope>NUCLEOTIDE SEQUENCE [LARGE SCALE GENOMIC DNA]</scope>
    <source>
        <strain evidence="2">NCIMB 2154T</strain>
    </source>
</reference>
<sequence>MATYKKRGYKPKKEKVVQEDIEETFDETQSTTAEVFNTLDDTANKSEQWIEKNSKYLFFGLIAVAGAILISLAYTKFVAEPSEREASNELAYPRNYFDQATTSAGVAADSLLNLGLNGYGGKYGFIDIASKFNGTKAGNLANYYAGISYLKMKKYEQAIEYLSNFSSDDELLGPTALGAIGDAFADINQLDDALSYYEKAAHKKINNYTTPLFLFKAGQIAMTLKEYRKADKLFTEIKDDFSKSNQGRDIEKYINSAKYAK</sequence>
<dbReference type="RefSeq" id="WP_024741002.1">
    <property type="nucleotide sequence ID" value="NZ_BAUG01000014.1"/>
</dbReference>
<keyword evidence="3" id="KW-1185">Reference proteome</keyword>
<dbReference type="Proteomes" id="UP000231564">
    <property type="component" value="Chromosome MARIT"/>
</dbReference>
<feature type="transmembrane region" description="Helical" evidence="1">
    <location>
        <begin position="56"/>
        <end position="74"/>
    </location>
</feature>
<dbReference type="OrthoDB" id="9808622at2"/>
<dbReference type="GeneID" id="47723686"/>
<dbReference type="AlphaFoldDB" id="A0A2H1EB42"/>
<evidence type="ECO:0000313" key="2">
    <source>
        <dbReference type="EMBL" id="SFZ83736.1"/>
    </source>
</evidence>
<organism evidence="2 3">
    <name type="scientific">Tenacibaculum maritimum NCIMB 2154</name>
    <dbReference type="NCBI Taxonomy" id="1349785"/>
    <lineage>
        <taxon>Bacteria</taxon>
        <taxon>Pseudomonadati</taxon>
        <taxon>Bacteroidota</taxon>
        <taxon>Flavobacteriia</taxon>
        <taxon>Flavobacteriales</taxon>
        <taxon>Flavobacteriaceae</taxon>
        <taxon>Tenacibaculum</taxon>
    </lineage>
</organism>
<name>A0A2H1EB42_9FLAO</name>
<evidence type="ECO:0000313" key="3">
    <source>
        <dbReference type="Proteomes" id="UP000231564"/>
    </source>
</evidence>
<keyword evidence="1" id="KW-0472">Membrane</keyword>
<dbReference type="SUPFAM" id="SSF48452">
    <property type="entry name" value="TPR-like"/>
    <property type="match status" value="1"/>
</dbReference>
<dbReference type="STRING" id="1349785.GCA_000509405_01721"/>
<dbReference type="Pfam" id="PF13174">
    <property type="entry name" value="TPR_6"/>
    <property type="match status" value="1"/>
</dbReference>
<keyword evidence="1" id="KW-1133">Transmembrane helix</keyword>
<dbReference type="KEGG" id="tmar:MARIT_2204"/>
<dbReference type="EMBL" id="LT634361">
    <property type="protein sequence ID" value="SFZ83736.1"/>
    <property type="molecule type" value="Genomic_DNA"/>
</dbReference>
<evidence type="ECO:0000256" key="1">
    <source>
        <dbReference type="SAM" id="Phobius"/>
    </source>
</evidence>
<gene>
    <name evidence="2" type="ORF">MARIT_2204</name>
</gene>
<protein>
    <submittedName>
        <fullName evidence="2">Uncharacterized protein</fullName>
    </submittedName>
</protein>
<accession>A0A2H1EB42</accession>
<keyword evidence="1" id="KW-0812">Transmembrane</keyword>
<dbReference type="InterPro" id="IPR019734">
    <property type="entry name" value="TPR_rpt"/>
</dbReference>
<proteinExistence type="predicted"/>